<keyword evidence="2" id="KW-0058">Aromatic hydrocarbons catabolism</keyword>
<dbReference type="RefSeq" id="WP_126834397.1">
    <property type="nucleotide sequence ID" value="NZ_PIPT01000008.1"/>
</dbReference>
<dbReference type="InterPro" id="IPR025662">
    <property type="entry name" value="Sigma_54_int_dom_ATP-bd_1"/>
</dbReference>
<feature type="domain" description="PAS" evidence="10">
    <location>
        <begin position="3"/>
        <end position="47"/>
    </location>
</feature>
<dbReference type="InterPro" id="IPR009057">
    <property type="entry name" value="Homeodomain-like_sf"/>
</dbReference>
<evidence type="ECO:0000256" key="5">
    <source>
        <dbReference type="ARBA" id="ARBA00023125"/>
    </source>
</evidence>
<dbReference type="SMART" id="SM00091">
    <property type="entry name" value="PAS"/>
    <property type="match status" value="1"/>
</dbReference>
<dbReference type="Pfam" id="PF00158">
    <property type="entry name" value="Sigma54_activat"/>
    <property type="match status" value="1"/>
</dbReference>
<feature type="domain" description="PAC" evidence="11">
    <location>
        <begin position="61"/>
        <end position="122"/>
    </location>
</feature>
<dbReference type="InterPro" id="IPR002078">
    <property type="entry name" value="Sigma_54_int"/>
</dbReference>
<dbReference type="InterPro" id="IPR027417">
    <property type="entry name" value="P-loop_NTPase"/>
</dbReference>
<gene>
    <name evidence="12" type="ORF">CWE21_10490</name>
</gene>
<dbReference type="PROSITE" id="PS00688">
    <property type="entry name" value="SIGMA54_INTERACT_3"/>
    <property type="match status" value="1"/>
</dbReference>
<dbReference type="Pfam" id="PF25601">
    <property type="entry name" value="AAA_lid_14"/>
    <property type="match status" value="1"/>
</dbReference>
<evidence type="ECO:0000256" key="8">
    <source>
        <dbReference type="SAM" id="MobiDB-lite"/>
    </source>
</evidence>
<dbReference type="PROSITE" id="PS50045">
    <property type="entry name" value="SIGMA54_INTERACT_4"/>
    <property type="match status" value="1"/>
</dbReference>
<dbReference type="InterPro" id="IPR025943">
    <property type="entry name" value="Sigma_54_int_dom_ATP-bd_2"/>
</dbReference>
<evidence type="ECO:0000256" key="3">
    <source>
        <dbReference type="ARBA" id="ARBA00022840"/>
    </source>
</evidence>
<evidence type="ECO:0000259" key="10">
    <source>
        <dbReference type="PROSITE" id="PS50112"/>
    </source>
</evidence>
<sequence length="466" mass="52356">MMSGDNLQRVIDAMSDGVYITDGNGVTVTVNKAYERISGIPRKVLVGLHMSEVVNRGYISRSVSLEVLKEKGPVTLTQTIGDDHKILVSGTPMFDRQGRLEYIVTTVRNVTELLQAKRAEEQLEQILQVRENYSGREARDPFVISRATQQCYDLAKRVAPTAAKILIKGETGTGKTLLARTIHDYSAVAQGPFIEINCAAMPESLLEAELFGYEPGAFTGASQKGKTGLLEAANNGTLFLDEIGDLPLSLQAKLLKVVAENRFIPVGGTQFKRTNLRLVSATHHNLRELVQAGAFREDLLYRLSVVPLELPPLRERTEEIEALLNHYLHHFNCKYELDCRWHRDVIDLLCRYPWPGNIRELINLTERLVVTAEQSLITTAQLPREMRADNGMGRVGVSLKEQVEALEQQLIEQALERYGTTRQAAAALDIDQSTLVKKQQRWRAQQKANDVTQNEEVESDDVRKRR</sequence>
<dbReference type="EMBL" id="PIPT01000008">
    <property type="protein sequence ID" value="RUO46576.1"/>
    <property type="molecule type" value="Genomic_DNA"/>
</dbReference>
<dbReference type="PANTHER" id="PTHR32071:SF57">
    <property type="entry name" value="C4-DICARBOXYLATE TRANSPORT TRANSCRIPTIONAL REGULATORY PROTEIN DCTD"/>
    <property type="match status" value="1"/>
</dbReference>
<keyword evidence="3" id="KW-0067">ATP-binding</keyword>
<dbReference type="Gene3D" id="1.10.10.60">
    <property type="entry name" value="Homeodomain-like"/>
    <property type="match status" value="1"/>
</dbReference>
<dbReference type="InterPro" id="IPR035965">
    <property type="entry name" value="PAS-like_dom_sf"/>
</dbReference>
<dbReference type="PROSITE" id="PS00675">
    <property type="entry name" value="SIGMA54_INTERACT_1"/>
    <property type="match status" value="1"/>
</dbReference>
<protein>
    <recommendedName>
        <fullName evidence="7">HTH-type transcriptional regulatory protein TyrR</fullName>
    </recommendedName>
</protein>
<dbReference type="CDD" id="cd00130">
    <property type="entry name" value="PAS"/>
    <property type="match status" value="1"/>
</dbReference>
<dbReference type="GO" id="GO:0006355">
    <property type="term" value="P:regulation of DNA-templated transcription"/>
    <property type="evidence" value="ECO:0007669"/>
    <property type="project" value="InterPro"/>
</dbReference>
<reference evidence="13" key="1">
    <citation type="journal article" date="2018" name="Front. Microbiol.">
        <title>Genome-Based Analysis Reveals the Taxonomy and Diversity of the Family Idiomarinaceae.</title>
        <authorList>
            <person name="Liu Y."/>
            <person name="Lai Q."/>
            <person name="Shao Z."/>
        </authorList>
    </citation>
    <scope>NUCLEOTIDE SEQUENCE [LARGE SCALE GENOMIC DNA]</scope>
    <source>
        <strain evidence="13">SW15</strain>
    </source>
</reference>
<dbReference type="OrthoDB" id="9804019at2"/>
<dbReference type="SUPFAM" id="SSF52540">
    <property type="entry name" value="P-loop containing nucleoside triphosphate hydrolases"/>
    <property type="match status" value="1"/>
</dbReference>
<dbReference type="AlphaFoldDB" id="A0A432XD60"/>
<evidence type="ECO:0000259" key="9">
    <source>
        <dbReference type="PROSITE" id="PS50045"/>
    </source>
</evidence>
<dbReference type="Gene3D" id="1.10.8.60">
    <property type="match status" value="1"/>
</dbReference>
<evidence type="ECO:0000256" key="1">
    <source>
        <dbReference type="ARBA" id="ARBA00022741"/>
    </source>
</evidence>
<evidence type="ECO:0000256" key="7">
    <source>
        <dbReference type="ARBA" id="ARBA00029500"/>
    </source>
</evidence>
<dbReference type="SMART" id="SM00382">
    <property type="entry name" value="AAA"/>
    <property type="match status" value="1"/>
</dbReference>
<dbReference type="PROSITE" id="PS50113">
    <property type="entry name" value="PAC"/>
    <property type="match status" value="1"/>
</dbReference>
<keyword evidence="6" id="KW-0804">Transcription</keyword>
<evidence type="ECO:0000259" key="11">
    <source>
        <dbReference type="PROSITE" id="PS50113"/>
    </source>
</evidence>
<evidence type="ECO:0000256" key="2">
    <source>
        <dbReference type="ARBA" id="ARBA00022797"/>
    </source>
</evidence>
<organism evidence="12 13">
    <name type="scientific">Pseudidiomarina aquimaris</name>
    <dbReference type="NCBI Taxonomy" id="641841"/>
    <lineage>
        <taxon>Bacteria</taxon>
        <taxon>Pseudomonadati</taxon>
        <taxon>Pseudomonadota</taxon>
        <taxon>Gammaproteobacteria</taxon>
        <taxon>Alteromonadales</taxon>
        <taxon>Idiomarinaceae</taxon>
        <taxon>Pseudidiomarina</taxon>
    </lineage>
</organism>
<name>A0A432XD60_9GAMM</name>
<dbReference type="PROSITE" id="PS00676">
    <property type="entry name" value="SIGMA54_INTERACT_2"/>
    <property type="match status" value="1"/>
</dbReference>
<dbReference type="InterPro" id="IPR000700">
    <property type="entry name" value="PAS-assoc_C"/>
</dbReference>
<keyword evidence="5" id="KW-0238">DNA-binding</keyword>
<evidence type="ECO:0000313" key="12">
    <source>
        <dbReference type="EMBL" id="RUO46576.1"/>
    </source>
</evidence>
<dbReference type="Pfam" id="PF18024">
    <property type="entry name" value="HTH_50"/>
    <property type="match status" value="1"/>
</dbReference>
<dbReference type="Gene3D" id="3.40.50.300">
    <property type="entry name" value="P-loop containing nucleotide triphosphate hydrolases"/>
    <property type="match status" value="1"/>
</dbReference>
<accession>A0A432XD60</accession>
<feature type="region of interest" description="Disordered" evidence="8">
    <location>
        <begin position="441"/>
        <end position="466"/>
    </location>
</feature>
<evidence type="ECO:0000256" key="6">
    <source>
        <dbReference type="ARBA" id="ARBA00023163"/>
    </source>
</evidence>
<keyword evidence="1" id="KW-0547">Nucleotide-binding</keyword>
<dbReference type="CDD" id="cd00009">
    <property type="entry name" value="AAA"/>
    <property type="match status" value="1"/>
</dbReference>
<dbReference type="InterPro" id="IPR025944">
    <property type="entry name" value="Sigma_54_int_dom_CS"/>
</dbReference>
<keyword evidence="13" id="KW-1185">Reference proteome</keyword>
<dbReference type="InterPro" id="IPR003593">
    <property type="entry name" value="AAA+_ATPase"/>
</dbReference>
<dbReference type="NCBIfam" id="TIGR00229">
    <property type="entry name" value="sensory_box"/>
    <property type="match status" value="1"/>
</dbReference>
<dbReference type="InterPro" id="IPR000014">
    <property type="entry name" value="PAS"/>
</dbReference>
<dbReference type="InterPro" id="IPR030828">
    <property type="entry name" value="HTH_TyrR"/>
</dbReference>
<dbReference type="PROSITE" id="PS50112">
    <property type="entry name" value="PAS"/>
    <property type="match status" value="1"/>
</dbReference>
<dbReference type="InterPro" id="IPR058031">
    <property type="entry name" value="AAA_lid_NorR"/>
</dbReference>
<dbReference type="Proteomes" id="UP000286678">
    <property type="component" value="Unassembled WGS sequence"/>
</dbReference>
<dbReference type="InterPro" id="IPR013767">
    <property type="entry name" value="PAS_fold"/>
</dbReference>
<keyword evidence="4" id="KW-0805">Transcription regulation</keyword>
<proteinExistence type="predicted"/>
<dbReference type="FunFam" id="3.40.50.300:FF:000006">
    <property type="entry name" value="DNA-binding transcriptional regulator NtrC"/>
    <property type="match status" value="1"/>
</dbReference>
<dbReference type="Gene3D" id="3.30.450.20">
    <property type="entry name" value="PAS domain"/>
    <property type="match status" value="1"/>
</dbReference>
<dbReference type="GO" id="GO:0005524">
    <property type="term" value="F:ATP binding"/>
    <property type="evidence" value="ECO:0007669"/>
    <property type="project" value="UniProtKB-KW"/>
</dbReference>
<dbReference type="Pfam" id="PF00989">
    <property type="entry name" value="PAS"/>
    <property type="match status" value="1"/>
</dbReference>
<dbReference type="GO" id="GO:0003677">
    <property type="term" value="F:DNA binding"/>
    <property type="evidence" value="ECO:0007669"/>
    <property type="project" value="UniProtKB-KW"/>
</dbReference>
<dbReference type="PANTHER" id="PTHR32071">
    <property type="entry name" value="TRANSCRIPTIONAL REGULATORY PROTEIN"/>
    <property type="match status" value="1"/>
</dbReference>
<dbReference type="SUPFAM" id="SSF55785">
    <property type="entry name" value="PYP-like sensor domain (PAS domain)"/>
    <property type="match status" value="1"/>
</dbReference>
<feature type="domain" description="Sigma-54 factor interaction" evidence="9">
    <location>
        <begin position="145"/>
        <end position="370"/>
    </location>
</feature>
<evidence type="ECO:0000256" key="4">
    <source>
        <dbReference type="ARBA" id="ARBA00023015"/>
    </source>
</evidence>
<dbReference type="SUPFAM" id="SSF46689">
    <property type="entry name" value="Homeodomain-like"/>
    <property type="match status" value="1"/>
</dbReference>
<comment type="caution">
    <text evidence="12">The sequence shown here is derived from an EMBL/GenBank/DDBJ whole genome shotgun (WGS) entry which is preliminary data.</text>
</comment>
<evidence type="ECO:0000313" key="13">
    <source>
        <dbReference type="Proteomes" id="UP000286678"/>
    </source>
</evidence>